<dbReference type="EMBL" id="CACVKT020000204">
    <property type="protein sequence ID" value="CAC5357571.1"/>
    <property type="molecule type" value="Genomic_DNA"/>
</dbReference>
<organism evidence="3 4">
    <name type="scientific">Mytilus coruscus</name>
    <name type="common">Sea mussel</name>
    <dbReference type="NCBI Taxonomy" id="42192"/>
    <lineage>
        <taxon>Eukaryota</taxon>
        <taxon>Metazoa</taxon>
        <taxon>Spiralia</taxon>
        <taxon>Lophotrochozoa</taxon>
        <taxon>Mollusca</taxon>
        <taxon>Bivalvia</taxon>
        <taxon>Autobranchia</taxon>
        <taxon>Pteriomorphia</taxon>
        <taxon>Mytilida</taxon>
        <taxon>Mytiloidea</taxon>
        <taxon>Mytilidae</taxon>
        <taxon>Mytilinae</taxon>
        <taxon>Mytilus</taxon>
    </lineage>
</organism>
<evidence type="ECO:0000256" key="1">
    <source>
        <dbReference type="ARBA" id="ARBA00023172"/>
    </source>
</evidence>
<reference evidence="3 4" key="1">
    <citation type="submission" date="2020-06" db="EMBL/GenBank/DDBJ databases">
        <authorList>
            <person name="Li R."/>
            <person name="Bekaert M."/>
        </authorList>
    </citation>
    <scope>NUCLEOTIDE SEQUENCE [LARGE SCALE GENOMIC DNA]</scope>
    <source>
        <strain evidence="4">wild</strain>
    </source>
</reference>
<dbReference type="GO" id="GO:0015074">
    <property type="term" value="P:DNA integration"/>
    <property type="evidence" value="ECO:0007669"/>
    <property type="project" value="InterPro"/>
</dbReference>
<keyword evidence="1" id="KW-0233">DNA recombination</keyword>
<dbReference type="SUPFAM" id="SSF56349">
    <property type="entry name" value="DNA breaking-rejoining enzymes"/>
    <property type="match status" value="1"/>
</dbReference>
<feature type="domain" description="Tyr recombinase" evidence="2">
    <location>
        <begin position="46"/>
        <end position="246"/>
    </location>
</feature>
<evidence type="ECO:0000259" key="2">
    <source>
        <dbReference type="PROSITE" id="PS51898"/>
    </source>
</evidence>
<sequence length="260" mass="29430">MKKSYSCINTYKCAVSQTLASFGNIQLVANVVISRFMKGVFNLRPPLPRYQYTCDLSKVLHYLSNLFPLENLSLKSLTLKIAALMALCSAQRTQALVNLSIDNMSFDTDSVSFLITSLMKTAKPGQVTQTVIFKKYDKQELCPVFTLKRYLKVTENHRKAKNLLISFKTFKKVSTSTLARWLKNVLLLSGIDADQFKAHSFRGASTSAAFMSGVTLNDIMRTANWKSAKTFQKYYLRETEKENIHDHTSSFINTVLSSNK</sequence>
<dbReference type="GO" id="GO:0003677">
    <property type="term" value="F:DNA binding"/>
    <property type="evidence" value="ECO:0007669"/>
    <property type="project" value="InterPro"/>
</dbReference>
<dbReference type="AlphaFoldDB" id="A0A6J7ZXF1"/>
<dbReference type="Proteomes" id="UP000507470">
    <property type="component" value="Unassembled WGS sequence"/>
</dbReference>
<gene>
    <name evidence="3" type="ORF">MCOR_1202</name>
</gene>
<dbReference type="InterPro" id="IPR011010">
    <property type="entry name" value="DNA_brk_join_enz"/>
</dbReference>
<keyword evidence="4" id="KW-1185">Reference proteome</keyword>
<proteinExistence type="predicted"/>
<dbReference type="OrthoDB" id="6144476at2759"/>
<dbReference type="InterPro" id="IPR013762">
    <property type="entry name" value="Integrase-like_cat_sf"/>
</dbReference>
<dbReference type="InterPro" id="IPR002104">
    <property type="entry name" value="Integrase_catalytic"/>
</dbReference>
<dbReference type="Pfam" id="PF00589">
    <property type="entry name" value="Phage_integrase"/>
    <property type="match status" value="1"/>
</dbReference>
<dbReference type="PROSITE" id="PS51898">
    <property type="entry name" value="TYR_RECOMBINASE"/>
    <property type="match status" value="1"/>
</dbReference>
<dbReference type="PANTHER" id="PTHR35617:SF3">
    <property type="entry name" value="CORE-BINDING (CB) DOMAIN-CONTAINING PROTEIN"/>
    <property type="match status" value="1"/>
</dbReference>
<dbReference type="Gene3D" id="1.10.443.10">
    <property type="entry name" value="Intergrase catalytic core"/>
    <property type="match status" value="1"/>
</dbReference>
<name>A0A6J7ZXF1_MYTCO</name>
<evidence type="ECO:0000313" key="3">
    <source>
        <dbReference type="EMBL" id="CAC5357571.1"/>
    </source>
</evidence>
<dbReference type="PANTHER" id="PTHR35617">
    <property type="entry name" value="PHAGE_INTEGRASE DOMAIN-CONTAINING PROTEIN"/>
    <property type="match status" value="1"/>
</dbReference>
<protein>
    <recommendedName>
        <fullName evidence="2">Tyr recombinase domain-containing protein</fullName>
    </recommendedName>
</protein>
<dbReference type="GO" id="GO:0006310">
    <property type="term" value="P:DNA recombination"/>
    <property type="evidence" value="ECO:0007669"/>
    <property type="project" value="UniProtKB-KW"/>
</dbReference>
<accession>A0A6J7ZXF1</accession>
<evidence type="ECO:0000313" key="4">
    <source>
        <dbReference type="Proteomes" id="UP000507470"/>
    </source>
</evidence>